<accession>A0A9R1VDI4</accession>
<proteinExistence type="predicted"/>
<dbReference type="AlphaFoldDB" id="A0A9R1VDI4"/>
<name>A0A9R1VDI4_LACSA</name>
<protein>
    <submittedName>
        <fullName evidence="2">Uncharacterized protein</fullName>
    </submittedName>
</protein>
<sequence length="191" mass="21289">MIPNTERRRKPLLLTTKTSPPSIFTLTDALRSHHLRSSTIMAINDLEHREEEKASADDEDIGAQVVPIVRLEAIEVINGVKILEIASTGMATLSPSSPPSSPFITIIGSLEERCDCNNVDGEEEEEGGGGMDMDMDGEQEGDSGREHCCNISWHSQNNLCHLKRSISSVSWEMKIEWNHVRCHPPPSTTWW</sequence>
<reference evidence="2 3" key="1">
    <citation type="journal article" date="2017" name="Nat. Commun.">
        <title>Genome assembly with in vitro proximity ligation data and whole-genome triplication in lettuce.</title>
        <authorList>
            <person name="Reyes-Chin-Wo S."/>
            <person name="Wang Z."/>
            <person name="Yang X."/>
            <person name="Kozik A."/>
            <person name="Arikit S."/>
            <person name="Song C."/>
            <person name="Xia L."/>
            <person name="Froenicke L."/>
            <person name="Lavelle D.O."/>
            <person name="Truco M.J."/>
            <person name="Xia R."/>
            <person name="Zhu S."/>
            <person name="Xu C."/>
            <person name="Xu H."/>
            <person name="Xu X."/>
            <person name="Cox K."/>
            <person name="Korf I."/>
            <person name="Meyers B.C."/>
            <person name="Michelmore R.W."/>
        </authorList>
    </citation>
    <scope>NUCLEOTIDE SEQUENCE [LARGE SCALE GENOMIC DNA]</scope>
    <source>
        <strain evidence="3">cv. Salinas</strain>
        <tissue evidence="2">Seedlings</tissue>
    </source>
</reference>
<dbReference type="Proteomes" id="UP000235145">
    <property type="component" value="Unassembled WGS sequence"/>
</dbReference>
<keyword evidence="3" id="KW-1185">Reference proteome</keyword>
<gene>
    <name evidence="2" type="ORF">LSAT_V11C500249420</name>
</gene>
<feature type="compositionally biased region" description="Acidic residues" evidence="1">
    <location>
        <begin position="120"/>
        <end position="141"/>
    </location>
</feature>
<evidence type="ECO:0000313" key="2">
    <source>
        <dbReference type="EMBL" id="KAJ0202812.1"/>
    </source>
</evidence>
<dbReference type="EMBL" id="NBSK02000005">
    <property type="protein sequence ID" value="KAJ0202812.1"/>
    <property type="molecule type" value="Genomic_DNA"/>
</dbReference>
<comment type="caution">
    <text evidence="2">The sequence shown here is derived from an EMBL/GenBank/DDBJ whole genome shotgun (WGS) entry which is preliminary data.</text>
</comment>
<evidence type="ECO:0000256" key="1">
    <source>
        <dbReference type="SAM" id="MobiDB-lite"/>
    </source>
</evidence>
<organism evidence="2 3">
    <name type="scientific">Lactuca sativa</name>
    <name type="common">Garden lettuce</name>
    <dbReference type="NCBI Taxonomy" id="4236"/>
    <lineage>
        <taxon>Eukaryota</taxon>
        <taxon>Viridiplantae</taxon>
        <taxon>Streptophyta</taxon>
        <taxon>Embryophyta</taxon>
        <taxon>Tracheophyta</taxon>
        <taxon>Spermatophyta</taxon>
        <taxon>Magnoliopsida</taxon>
        <taxon>eudicotyledons</taxon>
        <taxon>Gunneridae</taxon>
        <taxon>Pentapetalae</taxon>
        <taxon>asterids</taxon>
        <taxon>campanulids</taxon>
        <taxon>Asterales</taxon>
        <taxon>Asteraceae</taxon>
        <taxon>Cichorioideae</taxon>
        <taxon>Cichorieae</taxon>
        <taxon>Lactucinae</taxon>
        <taxon>Lactuca</taxon>
    </lineage>
</organism>
<evidence type="ECO:0000313" key="3">
    <source>
        <dbReference type="Proteomes" id="UP000235145"/>
    </source>
</evidence>
<feature type="region of interest" description="Disordered" evidence="1">
    <location>
        <begin position="119"/>
        <end position="146"/>
    </location>
</feature>